<evidence type="ECO:0000256" key="14">
    <source>
        <dbReference type="SAM" id="Phobius"/>
    </source>
</evidence>
<dbReference type="SUPFAM" id="SSF56112">
    <property type="entry name" value="Protein kinase-like (PK-like)"/>
    <property type="match status" value="1"/>
</dbReference>
<evidence type="ECO:0000256" key="8">
    <source>
        <dbReference type="ARBA" id="ARBA00022840"/>
    </source>
</evidence>
<evidence type="ECO:0000256" key="7">
    <source>
        <dbReference type="ARBA" id="ARBA00022777"/>
    </source>
</evidence>
<keyword evidence="4 14" id="KW-0812">Transmembrane</keyword>
<evidence type="ECO:0000256" key="3">
    <source>
        <dbReference type="ARBA" id="ARBA00022679"/>
    </source>
</evidence>
<evidence type="ECO:0000256" key="13">
    <source>
        <dbReference type="PROSITE-ProRule" id="PRU10141"/>
    </source>
</evidence>
<dbReference type="Pfam" id="PF07714">
    <property type="entry name" value="PK_Tyr_Ser-Thr"/>
    <property type="match status" value="1"/>
</dbReference>
<comment type="subcellular location">
    <subcellularLocation>
        <location evidence="1">Membrane</location>
        <topology evidence="1">Single-pass type I membrane protein</topology>
    </subcellularLocation>
</comment>
<keyword evidence="3" id="KW-0808">Transferase</keyword>
<evidence type="ECO:0000313" key="17">
    <source>
        <dbReference type="EMBL" id="VAH96220.1"/>
    </source>
</evidence>
<reference evidence="17 18" key="1">
    <citation type="submission" date="2017-09" db="EMBL/GenBank/DDBJ databases">
        <authorList>
            <consortium name="International Durum Wheat Genome Sequencing Consortium (IDWGSC)"/>
            <person name="Milanesi L."/>
        </authorList>
    </citation>
    <scope>NUCLEOTIDE SEQUENCE [LARGE SCALE GENOMIC DNA]</scope>
    <source>
        <strain evidence="18">cv. Svevo</strain>
    </source>
</reference>
<evidence type="ECO:0000256" key="6">
    <source>
        <dbReference type="ARBA" id="ARBA00022741"/>
    </source>
</evidence>
<evidence type="ECO:0000259" key="16">
    <source>
        <dbReference type="PROSITE" id="PS50011"/>
    </source>
</evidence>
<sequence length="665" mass="72710">MLTSRCVFITAVLQLLISFPAVAGEPRIGLPGCQTSCGNVSVLYPFGMGPKRCYWPGLKLTCDDRGSKPPRLLFGDGGAGAFEVVEISLEKLTMRVVSHKLQAININMSSGGSGRLSLGYTEAIGGAPYFLQQGGNEMILTGCNVQATLRCNGNIVNRCASFCPIFTDDNGSPLPAQYFAADYNSNSCSNLGCCQSSILSSSTSYDVEVNRLGDCLRYGPVPDPFPDDVPMNVLIAEEGWFYPENVINVPSWPTVIFRWAVPHGAAIPVGPCPDEAARSICKSTHSYCTQEWSNIQSGTILASATPGYTGNPYLTYGCQDIHVCDQKEKHGCFGHCERLPGYVSCRCPEGTNGNYSIPGGCVADTNTGNLALIIGLSAASGPFILLLVLCILVLSSDFKEQKLRMLRRKFLTQIRGQLLKQLVSHRADIAERMLISLEELQKATNNFDQARRLGGGGHGTVYKGILSDLHVVAIKKSNIVVKRETVEFINEVAILSQINHRNIVKLRGCCLEIEVPLLAYEFISNGTLSDHLHTEEPRSLTWKDRLRITTETCKALAYLHSVVSVPVIHRDIKPSNILLDDALTARVSDFGASRYIAMNQTGTTTAVQGTIGYLDPTYYYSRRLTESSDVYSFGVLLIELLTRRKPSLYRSNEGVGLVIDPMNRD</sequence>
<dbReference type="GO" id="GO:0004674">
    <property type="term" value="F:protein serine/threonine kinase activity"/>
    <property type="evidence" value="ECO:0007669"/>
    <property type="project" value="UniProtKB-KW"/>
</dbReference>
<dbReference type="PROSITE" id="PS50011">
    <property type="entry name" value="PROTEIN_KINASE_DOM"/>
    <property type="match status" value="1"/>
</dbReference>
<keyword evidence="6 13" id="KW-0547">Nucleotide-binding</keyword>
<feature type="signal peptide" evidence="15">
    <location>
        <begin position="1"/>
        <end position="24"/>
    </location>
</feature>
<dbReference type="Gene3D" id="1.10.510.10">
    <property type="entry name" value="Transferase(Phosphotransferase) domain 1"/>
    <property type="match status" value="1"/>
</dbReference>
<evidence type="ECO:0000256" key="5">
    <source>
        <dbReference type="ARBA" id="ARBA00022729"/>
    </source>
</evidence>
<feature type="transmembrane region" description="Helical" evidence="14">
    <location>
        <begin position="370"/>
        <end position="394"/>
    </location>
</feature>
<dbReference type="EMBL" id="LT934117">
    <property type="protein sequence ID" value="VAH96220.1"/>
    <property type="molecule type" value="Genomic_DNA"/>
</dbReference>
<gene>
    <name evidence="17" type="ORF">TRITD_4Av1G205250</name>
</gene>
<dbReference type="Gene3D" id="3.30.200.20">
    <property type="entry name" value="Phosphorylase Kinase, domain 1"/>
    <property type="match status" value="1"/>
</dbReference>
<dbReference type="InterPro" id="IPR001245">
    <property type="entry name" value="Ser-Thr/Tyr_kinase_cat_dom"/>
</dbReference>
<dbReference type="Gramene" id="TRITD4Av1G205250.2">
    <property type="protein sequence ID" value="TRITD4Av1G205250.2"/>
    <property type="gene ID" value="TRITD4Av1G205250"/>
</dbReference>
<dbReference type="OMA" id="GEATRCR"/>
<dbReference type="Proteomes" id="UP000324705">
    <property type="component" value="Chromosome 4A"/>
</dbReference>
<feature type="domain" description="Protein kinase" evidence="16">
    <location>
        <begin position="447"/>
        <end position="665"/>
    </location>
</feature>
<keyword evidence="9 14" id="KW-1133">Transmembrane helix</keyword>
<proteinExistence type="predicted"/>
<feature type="binding site" evidence="13">
    <location>
        <position position="482"/>
    </location>
    <ligand>
        <name>ATP</name>
        <dbReference type="ChEBI" id="CHEBI:30616"/>
    </ligand>
</feature>
<keyword evidence="12" id="KW-0325">Glycoprotein</keyword>
<keyword evidence="7" id="KW-0418">Kinase</keyword>
<accession>A0A9R0W2E3</accession>
<dbReference type="InterPro" id="IPR011009">
    <property type="entry name" value="Kinase-like_dom_sf"/>
</dbReference>
<keyword evidence="11" id="KW-1015">Disulfide bond</keyword>
<keyword evidence="2" id="KW-0723">Serine/threonine-protein kinase</keyword>
<dbReference type="FunFam" id="3.30.200.20:FF:000043">
    <property type="entry name" value="Wall-associated receptor kinase 2"/>
    <property type="match status" value="1"/>
</dbReference>
<evidence type="ECO:0000256" key="2">
    <source>
        <dbReference type="ARBA" id="ARBA00022527"/>
    </source>
</evidence>
<dbReference type="InterPro" id="IPR025287">
    <property type="entry name" value="WAK_GUB"/>
</dbReference>
<dbReference type="PROSITE" id="PS00108">
    <property type="entry name" value="PROTEIN_KINASE_ST"/>
    <property type="match status" value="1"/>
</dbReference>
<evidence type="ECO:0000313" key="18">
    <source>
        <dbReference type="Proteomes" id="UP000324705"/>
    </source>
</evidence>
<name>A0A9R0W2E3_TRITD</name>
<protein>
    <recommendedName>
        <fullName evidence="16">Protein kinase domain-containing protein</fullName>
    </recommendedName>
</protein>
<dbReference type="GO" id="GO:0005524">
    <property type="term" value="F:ATP binding"/>
    <property type="evidence" value="ECO:0007669"/>
    <property type="project" value="UniProtKB-UniRule"/>
</dbReference>
<evidence type="ECO:0000256" key="11">
    <source>
        <dbReference type="ARBA" id="ARBA00023157"/>
    </source>
</evidence>
<dbReference type="InterPro" id="IPR045274">
    <property type="entry name" value="WAK-like"/>
</dbReference>
<keyword evidence="5 15" id="KW-0732">Signal</keyword>
<evidence type="ECO:0000256" key="9">
    <source>
        <dbReference type="ARBA" id="ARBA00022989"/>
    </source>
</evidence>
<evidence type="ECO:0000256" key="10">
    <source>
        <dbReference type="ARBA" id="ARBA00023136"/>
    </source>
</evidence>
<feature type="chain" id="PRO_5040267707" description="Protein kinase domain-containing protein" evidence="15">
    <location>
        <begin position="25"/>
        <end position="665"/>
    </location>
</feature>
<dbReference type="PANTHER" id="PTHR27005">
    <property type="entry name" value="WALL-ASSOCIATED RECEPTOR KINASE-LIKE 21"/>
    <property type="match status" value="1"/>
</dbReference>
<dbReference type="Pfam" id="PF13947">
    <property type="entry name" value="GUB_WAK_bind"/>
    <property type="match status" value="1"/>
</dbReference>
<evidence type="ECO:0000256" key="4">
    <source>
        <dbReference type="ARBA" id="ARBA00022692"/>
    </source>
</evidence>
<dbReference type="GO" id="GO:0030247">
    <property type="term" value="F:polysaccharide binding"/>
    <property type="evidence" value="ECO:0007669"/>
    <property type="project" value="InterPro"/>
</dbReference>
<dbReference type="InterPro" id="IPR000719">
    <property type="entry name" value="Prot_kinase_dom"/>
</dbReference>
<dbReference type="GO" id="GO:0007166">
    <property type="term" value="P:cell surface receptor signaling pathway"/>
    <property type="evidence" value="ECO:0007669"/>
    <property type="project" value="InterPro"/>
</dbReference>
<keyword evidence="8 13" id="KW-0067">ATP-binding</keyword>
<keyword evidence="18" id="KW-1185">Reference proteome</keyword>
<evidence type="ECO:0000256" key="1">
    <source>
        <dbReference type="ARBA" id="ARBA00004479"/>
    </source>
</evidence>
<evidence type="ECO:0000256" key="12">
    <source>
        <dbReference type="ARBA" id="ARBA00023180"/>
    </source>
</evidence>
<keyword evidence="10 14" id="KW-0472">Membrane</keyword>
<dbReference type="AlphaFoldDB" id="A0A9R0W2E3"/>
<organism evidence="17 18">
    <name type="scientific">Triticum turgidum subsp. durum</name>
    <name type="common">Durum wheat</name>
    <name type="synonym">Triticum durum</name>
    <dbReference type="NCBI Taxonomy" id="4567"/>
    <lineage>
        <taxon>Eukaryota</taxon>
        <taxon>Viridiplantae</taxon>
        <taxon>Streptophyta</taxon>
        <taxon>Embryophyta</taxon>
        <taxon>Tracheophyta</taxon>
        <taxon>Spermatophyta</taxon>
        <taxon>Magnoliopsida</taxon>
        <taxon>Liliopsida</taxon>
        <taxon>Poales</taxon>
        <taxon>Poaceae</taxon>
        <taxon>BOP clade</taxon>
        <taxon>Pooideae</taxon>
        <taxon>Triticodae</taxon>
        <taxon>Triticeae</taxon>
        <taxon>Triticinae</taxon>
        <taxon>Triticum</taxon>
    </lineage>
</organism>
<dbReference type="Gene3D" id="2.10.25.10">
    <property type="entry name" value="Laminin"/>
    <property type="match status" value="1"/>
</dbReference>
<evidence type="ECO:0000256" key="15">
    <source>
        <dbReference type="SAM" id="SignalP"/>
    </source>
</evidence>
<dbReference type="SMART" id="SM00220">
    <property type="entry name" value="S_TKc"/>
    <property type="match status" value="1"/>
</dbReference>
<dbReference type="InterPro" id="IPR017441">
    <property type="entry name" value="Protein_kinase_ATP_BS"/>
</dbReference>
<dbReference type="InterPro" id="IPR008271">
    <property type="entry name" value="Ser/Thr_kinase_AS"/>
</dbReference>
<dbReference type="PROSITE" id="PS00107">
    <property type="entry name" value="PROTEIN_KINASE_ATP"/>
    <property type="match status" value="1"/>
</dbReference>
<dbReference type="GO" id="GO:0005886">
    <property type="term" value="C:plasma membrane"/>
    <property type="evidence" value="ECO:0007669"/>
    <property type="project" value="TreeGrafter"/>
</dbReference>
<dbReference type="PANTHER" id="PTHR27005:SF390">
    <property type="entry name" value="PROTEIN KINASE DOMAIN-CONTAINING PROTEIN"/>
    <property type="match status" value="1"/>
</dbReference>